<dbReference type="SUPFAM" id="SSF55620">
    <property type="entry name" value="Tetrahydrobiopterin biosynthesis enzymes-like"/>
    <property type="match status" value="1"/>
</dbReference>
<keyword evidence="12" id="KW-1185">Reference proteome</keyword>
<evidence type="ECO:0000256" key="8">
    <source>
        <dbReference type="ARBA" id="ARBA00023239"/>
    </source>
</evidence>
<comment type="similarity">
    <text evidence="3">Belongs to the PTPS family. QueD subfamily.</text>
</comment>
<comment type="cofactor">
    <cofactor evidence="1">
        <name>Zn(2+)</name>
        <dbReference type="ChEBI" id="CHEBI:29105"/>
    </cofactor>
</comment>
<keyword evidence="7" id="KW-0862">Zinc</keyword>
<evidence type="ECO:0000313" key="12">
    <source>
        <dbReference type="Proteomes" id="UP001342826"/>
    </source>
</evidence>
<dbReference type="EMBL" id="JARTFS010000018">
    <property type="protein sequence ID" value="MED4403710.1"/>
    <property type="molecule type" value="Genomic_DNA"/>
</dbReference>
<name>A0ABU6P2X3_9BACI</name>
<dbReference type="Pfam" id="PF01242">
    <property type="entry name" value="PTPS"/>
    <property type="match status" value="1"/>
</dbReference>
<organism evidence="11 12">
    <name type="scientific">Metabacillus fastidiosus</name>
    <dbReference type="NCBI Taxonomy" id="1458"/>
    <lineage>
        <taxon>Bacteria</taxon>
        <taxon>Bacillati</taxon>
        <taxon>Bacillota</taxon>
        <taxon>Bacilli</taxon>
        <taxon>Bacillales</taxon>
        <taxon>Bacillaceae</taxon>
        <taxon>Metabacillus</taxon>
    </lineage>
</organism>
<dbReference type="Proteomes" id="UP001342826">
    <property type="component" value="Unassembled WGS sequence"/>
</dbReference>
<dbReference type="GeneID" id="301139782"/>
<evidence type="ECO:0000256" key="1">
    <source>
        <dbReference type="ARBA" id="ARBA00001947"/>
    </source>
</evidence>
<dbReference type="InterPro" id="IPR038418">
    <property type="entry name" value="6-PTP_synth/QueD_sf"/>
</dbReference>
<comment type="caution">
    <text evidence="11">The sequence shown here is derived from an EMBL/GenBank/DDBJ whole genome shotgun (WGS) entry which is preliminary data.</text>
</comment>
<dbReference type="InterPro" id="IPR007115">
    <property type="entry name" value="6-PTP_synth/QueD"/>
</dbReference>
<evidence type="ECO:0000256" key="10">
    <source>
        <dbReference type="ARBA" id="ARBA00048807"/>
    </source>
</evidence>
<dbReference type="PANTHER" id="PTHR12589">
    <property type="entry name" value="PYRUVOYL TETRAHYDROBIOPTERIN SYNTHASE"/>
    <property type="match status" value="1"/>
</dbReference>
<evidence type="ECO:0000256" key="9">
    <source>
        <dbReference type="ARBA" id="ARBA00031449"/>
    </source>
</evidence>
<sequence length="144" mass="16674">MLQQIYPQVQHDFQYELNKDMTIAAAHYIPHEDAGQCQYIHGHTYFINITIAGDELGDSGFLVNFRRVKELVHNRFDHSVLNNDKALFNDEDGNFFPSTEVIARTVYEIIQAELDSLAHKPQCVQVFVRETPTSYVVYRPKKKA</sequence>
<accession>A0ABU6P2X3</accession>
<evidence type="ECO:0000256" key="3">
    <source>
        <dbReference type="ARBA" id="ARBA00008900"/>
    </source>
</evidence>
<evidence type="ECO:0000256" key="6">
    <source>
        <dbReference type="ARBA" id="ARBA00022723"/>
    </source>
</evidence>
<evidence type="ECO:0000256" key="2">
    <source>
        <dbReference type="ARBA" id="ARBA00005061"/>
    </source>
</evidence>
<evidence type="ECO:0000256" key="5">
    <source>
        <dbReference type="ARBA" id="ARBA00018141"/>
    </source>
</evidence>
<evidence type="ECO:0000256" key="7">
    <source>
        <dbReference type="ARBA" id="ARBA00022833"/>
    </source>
</evidence>
<reference evidence="11 12" key="1">
    <citation type="submission" date="2023-03" db="EMBL/GenBank/DDBJ databases">
        <title>Bacillus Genome Sequencing.</title>
        <authorList>
            <person name="Dunlap C."/>
        </authorList>
    </citation>
    <scope>NUCLEOTIDE SEQUENCE [LARGE SCALE GENOMIC DNA]</scope>
    <source>
        <strain evidence="11 12">NRS-1717</strain>
    </source>
</reference>
<gene>
    <name evidence="11" type="ORF">P9271_20580</name>
</gene>
<keyword evidence="8" id="KW-0456">Lyase</keyword>
<comment type="pathway">
    <text evidence="2">Purine metabolism; 7-cyano-7-deazaguanine biosynthesis.</text>
</comment>
<dbReference type="PANTHER" id="PTHR12589:SF7">
    <property type="entry name" value="6-PYRUVOYL TETRAHYDROBIOPTERIN SYNTHASE"/>
    <property type="match status" value="1"/>
</dbReference>
<dbReference type="Gene3D" id="3.30.479.10">
    <property type="entry name" value="6-pyruvoyl tetrahydropterin synthase/QueD"/>
    <property type="match status" value="1"/>
</dbReference>
<evidence type="ECO:0000313" key="11">
    <source>
        <dbReference type="EMBL" id="MED4403710.1"/>
    </source>
</evidence>
<dbReference type="RefSeq" id="WP_066225697.1">
    <property type="nucleotide sequence ID" value="NZ_JARTFQ010000006.1"/>
</dbReference>
<dbReference type="EC" id="4.1.2.50" evidence="4"/>
<evidence type="ECO:0000256" key="4">
    <source>
        <dbReference type="ARBA" id="ARBA00012982"/>
    </source>
</evidence>
<comment type="catalytic activity">
    <reaction evidence="10">
        <text>7,8-dihydroneopterin 3'-triphosphate + H2O = 6-carboxy-5,6,7,8-tetrahydropterin + triphosphate + acetaldehyde + 2 H(+)</text>
        <dbReference type="Rhea" id="RHEA:27966"/>
        <dbReference type="ChEBI" id="CHEBI:15343"/>
        <dbReference type="ChEBI" id="CHEBI:15377"/>
        <dbReference type="ChEBI" id="CHEBI:15378"/>
        <dbReference type="ChEBI" id="CHEBI:18036"/>
        <dbReference type="ChEBI" id="CHEBI:58462"/>
        <dbReference type="ChEBI" id="CHEBI:61032"/>
        <dbReference type="EC" id="4.1.2.50"/>
    </reaction>
</comment>
<protein>
    <recommendedName>
        <fullName evidence="5">6-carboxy-5,6,7,8-tetrahydropterin synthase</fullName>
        <ecNumber evidence="4">4.1.2.50</ecNumber>
    </recommendedName>
    <alternativeName>
        <fullName evidence="9">Queuosine biosynthesis protein QueD</fullName>
    </alternativeName>
</protein>
<proteinExistence type="inferred from homology"/>
<keyword evidence="6" id="KW-0479">Metal-binding</keyword>